<comment type="caution">
    <text evidence="1">The sequence shown here is derived from an EMBL/GenBank/DDBJ whole genome shotgun (WGS) entry which is preliminary data.</text>
</comment>
<organism evidence="1 2">
    <name type="scientific">Puccinia coronata f. sp. avenae</name>
    <dbReference type="NCBI Taxonomy" id="200324"/>
    <lineage>
        <taxon>Eukaryota</taxon>
        <taxon>Fungi</taxon>
        <taxon>Dikarya</taxon>
        <taxon>Basidiomycota</taxon>
        <taxon>Pucciniomycotina</taxon>
        <taxon>Pucciniomycetes</taxon>
        <taxon>Pucciniales</taxon>
        <taxon>Pucciniaceae</taxon>
        <taxon>Puccinia</taxon>
    </lineage>
</organism>
<protein>
    <submittedName>
        <fullName evidence="1">Uncharacterized protein</fullName>
    </submittedName>
</protein>
<evidence type="ECO:0000313" key="2">
    <source>
        <dbReference type="Proteomes" id="UP000235392"/>
    </source>
</evidence>
<dbReference type="AlphaFoldDB" id="A0A2N5V2N9"/>
<accession>A0A2N5V2N9</accession>
<dbReference type="Proteomes" id="UP000235392">
    <property type="component" value="Unassembled WGS sequence"/>
</dbReference>
<sequence length="77" mass="8780">MKPLNTQILTTSTGDIVKPYSWPNIGVEHWCLRFQAFIKSIELTLRKDKATQEAEKVLAARKPKKPFAASQESWLHG</sequence>
<dbReference type="EMBL" id="PGCI01000059">
    <property type="protein sequence ID" value="PLW44279.1"/>
    <property type="molecule type" value="Genomic_DNA"/>
</dbReference>
<evidence type="ECO:0000313" key="1">
    <source>
        <dbReference type="EMBL" id="PLW44279.1"/>
    </source>
</evidence>
<reference evidence="1 2" key="1">
    <citation type="submission" date="2017-11" db="EMBL/GenBank/DDBJ databases">
        <title>De novo assembly and phasing of dikaryotic genomes from two isolates of Puccinia coronata f. sp. avenae, the causal agent of oat crown rust.</title>
        <authorList>
            <person name="Miller M.E."/>
            <person name="Zhang Y."/>
            <person name="Omidvar V."/>
            <person name="Sperschneider J."/>
            <person name="Schwessinger B."/>
            <person name="Raley C."/>
            <person name="Palmer J.M."/>
            <person name="Garnica D."/>
            <person name="Upadhyaya N."/>
            <person name="Rathjen J."/>
            <person name="Taylor J.M."/>
            <person name="Park R.F."/>
            <person name="Dodds P.N."/>
            <person name="Hirsch C.D."/>
            <person name="Kianian S.F."/>
            <person name="Figueroa M."/>
        </authorList>
    </citation>
    <scope>NUCLEOTIDE SEQUENCE [LARGE SCALE GENOMIC DNA]</scope>
    <source>
        <strain evidence="1">12SD80</strain>
    </source>
</reference>
<gene>
    <name evidence="1" type="ORF">PCASD_03817</name>
</gene>
<proteinExistence type="predicted"/>
<name>A0A2N5V2N9_9BASI</name>